<evidence type="ECO:0008006" key="3">
    <source>
        <dbReference type="Google" id="ProtNLM"/>
    </source>
</evidence>
<dbReference type="Proteomes" id="UP000032250">
    <property type="component" value="Unassembled WGS sequence"/>
</dbReference>
<dbReference type="EMBL" id="JXSU01000008">
    <property type="protein sequence ID" value="KIS21987.1"/>
    <property type="molecule type" value="Genomic_DNA"/>
</dbReference>
<reference evidence="1 2" key="1">
    <citation type="submission" date="2014-06" db="EMBL/GenBank/DDBJ databases">
        <title>Genome characterization of distinct group I Clostridium botulinum lineages.</title>
        <authorList>
            <person name="Giordani F."/>
            <person name="Anselmo A."/>
            <person name="Fillo S."/>
            <person name="Palozzi A.M."/>
            <person name="Fortunato A."/>
            <person name="Gentile B."/>
            <person name="Ciammaruconi A."/>
            <person name="Anniballi F."/>
            <person name="De Medici D."/>
            <person name="Lista F."/>
        </authorList>
    </citation>
    <scope>NUCLEOTIDE SEQUENCE [LARGE SCALE GENOMIC DNA]</scope>
    <source>
        <strain evidence="1 2">B2 450</strain>
    </source>
</reference>
<organism evidence="1 2">
    <name type="scientific">Clostridium botulinum B2 450</name>
    <dbReference type="NCBI Taxonomy" id="1379739"/>
    <lineage>
        <taxon>Bacteria</taxon>
        <taxon>Bacillati</taxon>
        <taxon>Bacillota</taxon>
        <taxon>Clostridia</taxon>
        <taxon>Eubacteriales</taxon>
        <taxon>Clostridiaceae</taxon>
        <taxon>Clostridium</taxon>
    </lineage>
</organism>
<gene>
    <name evidence="1" type="ORF">N495_15955</name>
</gene>
<dbReference type="InterPro" id="IPR036388">
    <property type="entry name" value="WH-like_DNA-bd_sf"/>
</dbReference>
<dbReference type="InterPro" id="IPR025374">
    <property type="entry name" value="DUF4364"/>
</dbReference>
<sequence length="175" mass="20356">MFDDALELAENKLLILYVFNRLDLSISNNKITEIILENNLINYFTLQQYLSELTSSGFIRNTDQHKIIITEKGNRVLSMFIDRISEDKIESINNYLDSKLNSIKKEVNIMADYTLENKDTFLVRLKATENNFLLMDIKLSVNSNKEAKEICSKWKENSSAMYLQILNILKSTNDN</sequence>
<dbReference type="AlphaFoldDB" id="A0A0D1BQ36"/>
<dbReference type="OrthoDB" id="9783597at2"/>
<dbReference type="PATRIC" id="fig|1379739.3.peg.3582"/>
<protein>
    <recommendedName>
        <fullName evidence="3">DUF4364 domain-containing protein</fullName>
    </recommendedName>
</protein>
<dbReference type="RefSeq" id="WP_003483501.1">
    <property type="nucleotide sequence ID" value="NZ_JXSU01000008.1"/>
</dbReference>
<dbReference type="Pfam" id="PF14277">
    <property type="entry name" value="DUF4364"/>
    <property type="match status" value="1"/>
</dbReference>
<proteinExistence type="predicted"/>
<evidence type="ECO:0000313" key="1">
    <source>
        <dbReference type="EMBL" id="KIS21987.1"/>
    </source>
</evidence>
<name>A0A0D1BQ36_CLOBO</name>
<dbReference type="Gene3D" id="1.10.10.10">
    <property type="entry name" value="Winged helix-like DNA-binding domain superfamily/Winged helix DNA-binding domain"/>
    <property type="match status" value="1"/>
</dbReference>
<evidence type="ECO:0000313" key="2">
    <source>
        <dbReference type="Proteomes" id="UP000032250"/>
    </source>
</evidence>
<dbReference type="HOGENOM" id="CLU_103675_1_0_9"/>
<comment type="caution">
    <text evidence="1">The sequence shown here is derived from an EMBL/GenBank/DDBJ whole genome shotgun (WGS) entry which is preliminary data.</text>
</comment>
<accession>A0A0D1BQ36</accession>